<comment type="caution">
    <text evidence="1">The sequence shown here is derived from an EMBL/GenBank/DDBJ whole genome shotgun (WGS) entry which is preliminary data.</text>
</comment>
<protein>
    <submittedName>
        <fullName evidence="1">Uncharacterized protein</fullName>
    </submittedName>
</protein>
<keyword evidence="2" id="KW-1185">Reference proteome</keyword>
<accession>A0A7W7QZX9</accession>
<evidence type="ECO:0000313" key="2">
    <source>
        <dbReference type="Proteomes" id="UP000540506"/>
    </source>
</evidence>
<gene>
    <name evidence="1" type="ORF">FHR34_001606</name>
</gene>
<dbReference type="AlphaFoldDB" id="A0A7W7QZX9"/>
<organism evidence="1 2">
    <name type="scientific">Kitasatospora kifunensis</name>
    <name type="common">Streptomyces kifunensis</name>
    <dbReference type="NCBI Taxonomy" id="58351"/>
    <lineage>
        <taxon>Bacteria</taxon>
        <taxon>Bacillati</taxon>
        <taxon>Actinomycetota</taxon>
        <taxon>Actinomycetes</taxon>
        <taxon>Kitasatosporales</taxon>
        <taxon>Streptomycetaceae</taxon>
        <taxon>Kitasatospora</taxon>
    </lineage>
</organism>
<reference evidence="1 2" key="1">
    <citation type="submission" date="2020-08" db="EMBL/GenBank/DDBJ databases">
        <title>Sequencing the genomes of 1000 actinobacteria strains.</title>
        <authorList>
            <person name="Klenk H.-P."/>
        </authorList>
    </citation>
    <scope>NUCLEOTIDE SEQUENCE [LARGE SCALE GENOMIC DNA]</scope>
    <source>
        <strain evidence="1 2">DSM 41654</strain>
    </source>
</reference>
<proteinExistence type="predicted"/>
<sequence length="68" mass="7152">MGAARYDPAAARRKARAAFMAPPERWNPLDDYRVAQASRPAPSPGSTAKRHAVLAGCKCPMCAPAATA</sequence>
<name>A0A7W7QZX9_KITKI</name>
<dbReference type="Proteomes" id="UP000540506">
    <property type="component" value="Unassembled WGS sequence"/>
</dbReference>
<evidence type="ECO:0000313" key="1">
    <source>
        <dbReference type="EMBL" id="MBB4922613.1"/>
    </source>
</evidence>
<dbReference type="EMBL" id="JACHJV010000001">
    <property type="protein sequence ID" value="MBB4922613.1"/>
    <property type="molecule type" value="Genomic_DNA"/>
</dbReference>